<dbReference type="InterPro" id="IPR052514">
    <property type="entry name" value="SAM-dependent_MTase"/>
</dbReference>
<keyword evidence="3" id="KW-1185">Reference proteome</keyword>
<dbReference type="NCBIfam" id="TIGR01444">
    <property type="entry name" value="fkbM_fam"/>
    <property type="match status" value="1"/>
</dbReference>
<evidence type="ECO:0000313" key="2">
    <source>
        <dbReference type="EMBL" id="PTQ93192.1"/>
    </source>
</evidence>
<protein>
    <submittedName>
        <fullName evidence="2">FkbM family methyltransferase</fullName>
    </submittedName>
</protein>
<dbReference type="Proteomes" id="UP000244168">
    <property type="component" value="Unassembled WGS sequence"/>
</dbReference>
<dbReference type="Pfam" id="PF05050">
    <property type="entry name" value="Methyltransf_21"/>
    <property type="match status" value="1"/>
</dbReference>
<reference evidence="2 3" key="1">
    <citation type="submission" date="2018-04" db="EMBL/GenBank/DDBJ databases">
        <title>Genomic Encyclopedia of Archaeal and Bacterial Type Strains, Phase II (KMG-II): from individual species to whole genera.</title>
        <authorList>
            <person name="Goeker M."/>
        </authorList>
    </citation>
    <scope>NUCLEOTIDE SEQUENCE [LARGE SCALE GENOMIC DNA]</scope>
    <source>
        <strain evidence="2 3">DSM 26809</strain>
    </source>
</reference>
<name>A0A2T5J5N3_9SPHI</name>
<dbReference type="PANTHER" id="PTHR34203:SF15">
    <property type="entry name" value="SLL1173 PROTEIN"/>
    <property type="match status" value="1"/>
</dbReference>
<comment type="caution">
    <text evidence="2">The sequence shown here is derived from an EMBL/GenBank/DDBJ whole genome shotgun (WGS) entry which is preliminary data.</text>
</comment>
<dbReference type="RefSeq" id="WP_107831020.1">
    <property type="nucleotide sequence ID" value="NZ_CP160205.1"/>
</dbReference>
<dbReference type="AlphaFoldDB" id="A0A2T5J5N3"/>
<organism evidence="2 3">
    <name type="scientific">Mucilaginibacter yixingensis</name>
    <dbReference type="NCBI Taxonomy" id="1295612"/>
    <lineage>
        <taxon>Bacteria</taxon>
        <taxon>Pseudomonadati</taxon>
        <taxon>Bacteroidota</taxon>
        <taxon>Sphingobacteriia</taxon>
        <taxon>Sphingobacteriales</taxon>
        <taxon>Sphingobacteriaceae</taxon>
        <taxon>Mucilaginibacter</taxon>
    </lineage>
</organism>
<evidence type="ECO:0000313" key="3">
    <source>
        <dbReference type="Proteomes" id="UP000244168"/>
    </source>
</evidence>
<gene>
    <name evidence="2" type="ORF">C8P68_10964</name>
</gene>
<accession>A0A2T5J5N3</accession>
<dbReference type="EMBL" id="QAOQ01000009">
    <property type="protein sequence ID" value="PTQ93192.1"/>
    <property type="molecule type" value="Genomic_DNA"/>
</dbReference>
<dbReference type="InterPro" id="IPR006342">
    <property type="entry name" value="FkbM_mtfrase"/>
</dbReference>
<dbReference type="OrthoDB" id="9812600at2"/>
<dbReference type="PANTHER" id="PTHR34203">
    <property type="entry name" value="METHYLTRANSFERASE, FKBM FAMILY PROTEIN"/>
    <property type="match status" value="1"/>
</dbReference>
<dbReference type="GO" id="GO:0008168">
    <property type="term" value="F:methyltransferase activity"/>
    <property type="evidence" value="ECO:0007669"/>
    <property type="project" value="UniProtKB-KW"/>
</dbReference>
<dbReference type="SUPFAM" id="SSF53335">
    <property type="entry name" value="S-adenosyl-L-methionine-dependent methyltransferases"/>
    <property type="match status" value="1"/>
</dbReference>
<evidence type="ECO:0000259" key="1">
    <source>
        <dbReference type="Pfam" id="PF05050"/>
    </source>
</evidence>
<keyword evidence="2" id="KW-0808">Transferase</keyword>
<keyword evidence="2" id="KW-0489">Methyltransferase</keyword>
<dbReference type="GO" id="GO:0032259">
    <property type="term" value="P:methylation"/>
    <property type="evidence" value="ECO:0007669"/>
    <property type="project" value="UniProtKB-KW"/>
</dbReference>
<dbReference type="Gene3D" id="3.40.50.150">
    <property type="entry name" value="Vaccinia Virus protein VP39"/>
    <property type="match status" value="1"/>
</dbReference>
<feature type="domain" description="Methyltransferase FkbM" evidence="1">
    <location>
        <begin position="87"/>
        <end position="242"/>
    </location>
</feature>
<dbReference type="InterPro" id="IPR029063">
    <property type="entry name" value="SAM-dependent_MTases_sf"/>
</dbReference>
<proteinExistence type="predicted"/>
<sequence length="290" mass="32354">MLKTIKYITQHPISGAKPIRNIWGFIRWQITSRLRKVPVVYQFTSKSKLWVWNGLTGATGNVYCGLHEFEDMAFLLHFLREDDLFVDVGANIGSYTVLASAHVGARTVSIEPVPQTFGYLLKNIDLNNIAGKVSALNAGVGSTKGRLKFTNLLDTGNHVVVDDAADGVFVDINSLDDILKDKNPTMLKIDVEGFEAEVLKGSADVLKQESLKAIVIELNGSGNRYGFNDDGIHLELLKNGFKSVKYLPFERCVVEIPHNKEHNTLYIRNDRFVRARLMDSPKTTIKGVSF</sequence>